<gene>
    <name evidence="2" type="ORF">M1E25_09710</name>
</gene>
<keyword evidence="3" id="KW-1185">Reference proteome</keyword>
<name>A0ABT0X511_9ACTN</name>
<sequence length="335" mass="35402">MAAAQLSSAPLPYAPPMASPGYGKRSVLGQPPCRAGDFAHLPTREASVAAHIDRLPEGAAIDAKTLARELPAYGQQAVRSALTVLSEAGHLRRVRENAGVGCTRWVFRTYFSRVSHDDLWWARFLSGEVTDVAGPLPPTPVPAPDVHPEPRPAAAARARGGPSPATVMSPAPATSPGPTPRPVTRRPRSEAYDVLASLGRTDPRMTLSAVECAGLEELAGRWLERGATAPQLVLALTAGLPQQVHSPAALARSRLTAKLPPEPLAATAVLLPQRLMECTDCGTPGSPEALPGGLCRICRGGPEGREPDGIGAEEVRARVALLRAIRREGYERSRT</sequence>
<feature type="region of interest" description="Disordered" evidence="1">
    <location>
        <begin position="135"/>
        <end position="188"/>
    </location>
</feature>
<comment type="caution">
    <text evidence="2">The sequence shown here is derived from an EMBL/GenBank/DDBJ whole genome shotgun (WGS) entry which is preliminary data.</text>
</comment>
<evidence type="ECO:0000313" key="2">
    <source>
        <dbReference type="EMBL" id="MCM2577629.1"/>
    </source>
</evidence>
<dbReference type="RefSeq" id="WP_251412711.1">
    <property type="nucleotide sequence ID" value="NZ_JAMQGM010000020.1"/>
</dbReference>
<protein>
    <recommendedName>
        <fullName evidence="4">MarR family transcriptional regulator</fullName>
    </recommendedName>
</protein>
<proteinExistence type="predicted"/>
<organism evidence="2 3">
    <name type="scientific">Streptomyces meridianus</name>
    <dbReference type="NCBI Taxonomy" id="2938945"/>
    <lineage>
        <taxon>Bacteria</taxon>
        <taxon>Bacillati</taxon>
        <taxon>Actinomycetota</taxon>
        <taxon>Actinomycetes</taxon>
        <taxon>Kitasatosporales</taxon>
        <taxon>Streptomycetaceae</taxon>
        <taxon>Streptomyces</taxon>
    </lineage>
</organism>
<feature type="compositionally biased region" description="Pro residues" evidence="1">
    <location>
        <begin position="135"/>
        <end position="145"/>
    </location>
</feature>
<dbReference type="EMBL" id="JAMQGM010000020">
    <property type="protein sequence ID" value="MCM2577629.1"/>
    <property type="molecule type" value="Genomic_DNA"/>
</dbReference>
<evidence type="ECO:0000313" key="3">
    <source>
        <dbReference type="Proteomes" id="UP001167160"/>
    </source>
</evidence>
<accession>A0ABT0X511</accession>
<evidence type="ECO:0000256" key="1">
    <source>
        <dbReference type="SAM" id="MobiDB-lite"/>
    </source>
</evidence>
<feature type="compositionally biased region" description="Low complexity" evidence="1">
    <location>
        <begin position="152"/>
        <end position="172"/>
    </location>
</feature>
<evidence type="ECO:0008006" key="4">
    <source>
        <dbReference type="Google" id="ProtNLM"/>
    </source>
</evidence>
<dbReference type="Proteomes" id="UP001167160">
    <property type="component" value="Unassembled WGS sequence"/>
</dbReference>
<reference evidence="2" key="1">
    <citation type="journal article" date="2023" name="Int. J. Syst. Evol. Microbiol.">
        <title>Streptomyces meridianus sp. nov. isolated from brackish water of the Tagus estuary in Alcochete, Portugal.</title>
        <authorList>
            <person name="Santos J.D.N."/>
            <person name="Klimek D."/>
            <person name="Calusinska M."/>
            <person name="Lobo Da Cunha A."/>
            <person name="Catita J."/>
            <person name="Goncalves H."/>
            <person name="Gonzalez I."/>
            <person name="Reyes F."/>
            <person name="Lage O.M."/>
        </authorList>
    </citation>
    <scope>NUCLEOTIDE SEQUENCE</scope>
    <source>
        <strain evidence="2">MTZ3.1</strain>
    </source>
</reference>